<evidence type="ECO:0000259" key="2">
    <source>
        <dbReference type="Pfam" id="PF00561"/>
    </source>
</evidence>
<dbReference type="PIRSF" id="PIRSF005211">
    <property type="entry name" value="Ab_hydro_YheT"/>
    <property type="match status" value="1"/>
</dbReference>
<evidence type="ECO:0000256" key="1">
    <source>
        <dbReference type="ARBA" id="ARBA00010884"/>
    </source>
</evidence>
<evidence type="ECO:0000313" key="4">
    <source>
        <dbReference type="Proteomes" id="UP000625780"/>
    </source>
</evidence>
<organism evidence="3 4">
    <name type="scientific">Muriicola marianensis</name>
    <dbReference type="NCBI Taxonomy" id="1324801"/>
    <lineage>
        <taxon>Bacteria</taxon>
        <taxon>Pseudomonadati</taxon>
        <taxon>Bacteroidota</taxon>
        <taxon>Flavobacteriia</taxon>
        <taxon>Flavobacteriales</taxon>
        <taxon>Flavobacteriaceae</taxon>
        <taxon>Muriicola</taxon>
    </lineage>
</organism>
<dbReference type="SUPFAM" id="SSF53474">
    <property type="entry name" value="alpha/beta-Hydrolases"/>
    <property type="match status" value="1"/>
</dbReference>
<dbReference type="InterPro" id="IPR029058">
    <property type="entry name" value="AB_hydrolase_fold"/>
</dbReference>
<dbReference type="EMBL" id="BMFH01000001">
    <property type="protein sequence ID" value="GGD51550.1"/>
    <property type="molecule type" value="Genomic_DNA"/>
</dbReference>
<dbReference type="InterPro" id="IPR050960">
    <property type="entry name" value="AB_hydrolase_4_sf"/>
</dbReference>
<feature type="domain" description="AB hydrolase-1" evidence="2">
    <location>
        <begin position="62"/>
        <end position="301"/>
    </location>
</feature>
<keyword evidence="3" id="KW-0378">Hydrolase</keyword>
<protein>
    <submittedName>
        <fullName evidence="3">Alpha/beta hydrolase</fullName>
    </submittedName>
</protein>
<reference evidence="4" key="1">
    <citation type="journal article" date="2019" name="Int. J. Syst. Evol. Microbiol.">
        <title>The Global Catalogue of Microorganisms (GCM) 10K type strain sequencing project: providing services to taxonomists for standard genome sequencing and annotation.</title>
        <authorList>
            <consortium name="The Broad Institute Genomics Platform"/>
            <consortium name="The Broad Institute Genome Sequencing Center for Infectious Disease"/>
            <person name="Wu L."/>
            <person name="Ma J."/>
        </authorList>
    </citation>
    <scope>NUCLEOTIDE SEQUENCE [LARGE SCALE GENOMIC DNA]</scope>
    <source>
        <strain evidence="4">CGMCC 1.12606</strain>
    </source>
</reference>
<comment type="caution">
    <text evidence="3">The sequence shown here is derived from an EMBL/GenBank/DDBJ whole genome shotgun (WGS) entry which is preliminary data.</text>
</comment>
<name>A0ABQ1R0F1_9FLAO</name>
<accession>A0ABQ1R0F1</accession>
<dbReference type="RefSeq" id="WP_188370329.1">
    <property type="nucleotide sequence ID" value="NZ_BMFH01000001.1"/>
</dbReference>
<dbReference type="InterPro" id="IPR000073">
    <property type="entry name" value="AB_hydrolase_1"/>
</dbReference>
<dbReference type="PANTHER" id="PTHR10794:SF94">
    <property type="entry name" value="ESTERASE YHET-RELATED"/>
    <property type="match status" value="1"/>
</dbReference>
<dbReference type="Pfam" id="PF00561">
    <property type="entry name" value="Abhydrolase_1"/>
    <property type="match status" value="1"/>
</dbReference>
<gene>
    <name evidence="3" type="ORF">GCM10011361_17850</name>
</gene>
<dbReference type="GO" id="GO:0016787">
    <property type="term" value="F:hydrolase activity"/>
    <property type="evidence" value="ECO:0007669"/>
    <property type="project" value="UniProtKB-KW"/>
</dbReference>
<keyword evidence="4" id="KW-1185">Reference proteome</keyword>
<proteinExistence type="inferred from homology"/>
<dbReference type="Proteomes" id="UP000625780">
    <property type="component" value="Unassembled WGS sequence"/>
</dbReference>
<sequence length="319" mass="36519">MPEISSEYNPPLLFRNGHVSTVYYGLFRKITDFEQERERLELPDGDFMDLDWSYAGRRTQKVVILLHGLEGHGQRPYITGSAKHFNLAGYDCCAVNFRGCSGVPNRLYRSYHSGATEDLEAVINHILNTKDYRELYIKGFSLGGNMVLKYAGEGREVPKELKGIVAISAPVDLHSSLRALMSWENIPYAKRFRKHLVAKLKAKQPMYPDRLPDSEISQIKTLKDFDDIYTSQAHGFADALDYYARCSSRQFLDHIRVKTLLVNARNDTFLGPECYPYREAEANGLLYLEVPDYGGHVGFYDAQNIAYTEKRALKFFDEI</sequence>
<dbReference type="Gene3D" id="3.40.50.1820">
    <property type="entry name" value="alpha/beta hydrolase"/>
    <property type="match status" value="1"/>
</dbReference>
<evidence type="ECO:0000313" key="3">
    <source>
        <dbReference type="EMBL" id="GGD51550.1"/>
    </source>
</evidence>
<comment type="similarity">
    <text evidence="1">Belongs to the AB hydrolase superfamily. AB hydrolase 4 family.</text>
</comment>
<dbReference type="InterPro" id="IPR012020">
    <property type="entry name" value="ABHD4"/>
</dbReference>
<dbReference type="PANTHER" id="PTHR10794">
    <property type="entry name" value="ABHYDROLASE DOMAIN-CONTAINING PROTEIN"/>
    <property type="match status" value="1"/>
</dbReference>